<dbReference type="Gene3D" id="1.10.150.20">
    <property type="entry name" value="5' to 3' exonuclease, C-terminal subdomain"/>
    <property type="match status" value="1"/>
</dbReference>
<evidence type="ECO:0000256" key="1">
    <source>
        <dbReference type="SAM" id="MobiDB-lite"/>
    </source>
</evidence>
<name>A0ABV0CUB6_9SPHN</name>
<keyword evidence="2" id="KW-0472">Membrane</keyword>
<feature type="compositionally biased region" description="Low complexity" evidence="1">
    <location>
        <begin position="98"/>
        <end position="119"/>
    </location>
</feature>
<sequence>MSEWIAANWMLVAIGVAVLVLIIGWLVLASRRTTVERVETGEEPAPAQRNQALIDAPPAASAASPGPMSGAANSQNVAAAPATADAEAGPTPAPTAPPAAASPASTSAAAESPAPGADSDVARLKGVGPKLVAQLADLGVTSVAQIAAWDDTDIDRIDAQLGRFSGRIRRDAWVEQARLLESGDTAAYESRFGKG</sequence>
<feature type="transmembrane region" description="Helical" evidence="2">
    <location>
        <begin position="6"/>
        <end position="28"/>
    </location>
</feature>
<dbReference type="RefSeq" id="WP_346783187.1">
    <property type="nucleotide sequence ID" value="NZ_JBDLBR010000001.1"/>
</dbReference>
<dbReference type="Proteomes" id="UP001484535">
    <property type="component" value="Unassembled WGS sequence"/>
</dbReference>
<reference evidence="3 4" key="1">
    <citation type="submission" date="2024-05" db="EMBL/GenBank/DDBJ databases">
        <authorList>
            <person name="Park S."/>
        </authorList>
    </citation>
    <scope>NUCLEOTIDE SEQUENCE [LARGE SCALE GENOMIC DNA]</scope>
    <source>
        <strain evidence="3 4">DGU5</strain>
    </source>
</reference>
<evidence type="ECO:0000313" key="3">
    <source>
        <dbReference type="EMBL" id="MEN7535726.1"/>
    </source>
</evidence>
<accession>A0ABV0CUB6</accession>
<evidence type="ECO:0000313" key="4">
    <source>
        <dbReference type="Proteomes" id="UP001484535"/>
    </source>
</evidence>
<keyword evidence="4" id="KW-1185">Reference proteome</keyword>
<evidence type="ECO:0000256" key="2">
    <source>
        <dbReference type="SAM" id="Phobius"/>
    </source>
</evidence>
<protein>
    <recommendedName>
        <fullName evidence="5">Flap endonuclease-1-like 5' DNA nuclease</fullName>
    </recommendedName>
</protein>
<proteinExistence type="predicted"/>
<evidence type="ECO:0008006" key="5">
    <source>
        <dbReference type="Google" id="ProtNLM"/>
    </source>
</evidence>
<feature type="region of interest" description="Disordered" evidence="1">
    <location>
        <begin position="57"/>
        <end position="121"/>
    </location>
</feature>
<gene>
    <name evidence="3" type="ORF">ABDJ38_00880</name>
</gene>
<dbReference type="EMBL" id="JBDLBR010000001">
    <property type="protein sequence ID" value="MEN7535726.1"/>
    <property type="molecule type" value="Genomic_DNA"/>
</dbReference>
<organism evidence="3 4">
    <name type="scientific">Aurantiacibacter flavus</name>
    <dbReference type="NCBI Taxonomy" id="3145232"/>
    <lineage>
        <taxon>Bacteria</taxon>
        <taxon>Pseudomonadati</taxon>
        <taxon>Pseudomonadota</taxon>
        <taxon>Alphaproteobacteria</taxon>
        <taxon>Sphingomonadales</taxon>
        <taxon>Erythrobacteraceae</taxon>
        <taxon>Aurantiacibacter</taxon>
    </lineage>
</organism>
<keyword evidence="2" id="KW-1133">Transmembrane helix</keyword>
<keyword evidence="2" id="KW-0812">Transmembrane</keyword>
<comment type="caution">
    <text evidence="3">The sequence shown here is derived from an EMBL/GenBank/DDBJ whole genome shotgun (WGS) entry which is preliminary data.</text>
</comment>
<feature type="compositionally biased region" description="Low complexity" evidence="1">
    <location>
        <begin position="57"/>
        <end position="90"/>
    </location>
</feature>